<evidence type="ECO:0000313" key="3">
    <source>
        <dbReference type="Proteomes" id="UP001219525"/>
    </source>
</evidence>
<comment type="caution">
    <text evidence="2">The sequence shown here is derived from an EMBL/GenBank/DDBJ whole genome shotgun (WGS) entry which is preliminary data.</text>
</comment>
<evidence type="ECO:0000256" key="1">
    <source>
        <dbReference type="SAM" id="MobiDB-lite"/>
    </source>
</evidence>
<reference evidence="2" key="1">
    <citation type="submission" date="2023-03" db="EMBL/GenBank/DDBJ databases">
        <title>Massive genome expansion in bonnet fungi (Mycena s.s.) driven by repeated elements and novel gene families across ecological guilds.</title>
        <authorList>
            <consortium name="Lawrence Berkeley National Laboratory"/>
            <person name="Harder C.B."/>
            <person name="Miyauchi S."/>
            <person name="Viragh M."/>
            <person name="Kuo A."/>
            <person name="Thoen E."/>
            <person name="Andreopoulos B."/>
            <person name="Lu D."/>
            <person name="Skrede I."/>
            <person name="Drula E."/>
            <person name="Henrissat B."/>
            <person name="Morin E."/>
            <person name="Kohler A."/>
            <person name="Barry K."/>
            <person name="LaButti K."/>
            <person name="Morin E."/>
            <person name="Salamov A."/>
            <person name="Lipzen A."/>
            <person name="Mereny Z."/>
            <person name="Hegedus B."/>
            <person name="Baldrian P."/>
            <person name="Stursova M."/>
            <person name="Weitz H."/>
            <person name="Taylor A."/>
            <person name="Grigoriev I.V."/>
            <person name="Nagy L.G."/>
            <person name="Martin F."/>
            <person name="Kauserud H."/>
        </authorList>
    </citation>
    <scope>NUCLEOTIDE SEQUENCE</scope>
    <source>
        <strain evidence="2">9144</strain>
    </source>
</reference>
<dbReference type="Proteomes" id="UP001219525">
    <property type="component" value="Unassembled WGS sequence"/>
</dbReference>
<name>A0AAD6VL89_9AGAR</name>
<sequence>MLGIKNKPAHAHASVRGRCRAAAWGDGSWASKPVQGGAEQRRRQATKLSPCTLLMGHHLAVAALGVENEAAHTRRSMRRQQRGTAHWRAVVQGRRRGRQRWASKAKPRTLPRACTGGGRQQQRRATKPNLCTLLRACARAGTRGPLKGIGAGALEGSSGSGRRKRACARSKERAQAAAQRGAAVQGRCRAAVAAMGIETEPGGGTGRRRGAAAAGVQAHAGQPHGRRKAAAVAGVKIEPAAAAAAGDKSTLRGLCRAAAVETEPAHAPTSVRRAVPGGGNAGRQEQAIEPRTIENWPVGACGNWDGGGGMQRVQGRRADGRGGVQRVQGHTGGAAMCKGHAGGAESVERAGVVSCKVRRQAEGRGGGGGVQTVRGRSCHTDPQLIKNFKKKSTVINRQAKRLSVLVENEALLFEAPDLDR</sequence>
<feature type="region of interest" description="Disordered" evidence="1">
    <location>
        <begin position="93"/>
        <end position="126"/>
    </location>
</feature>
<dbReference type="AlphaFoldDB" id="A0AAD6VL89"/>
<keyword evidence="3" id="KW-1185">Reference proteome</keyword>
<feature type="compositionally biased region" description="Basic residues" evidence="1">
    <location>
        <begin position="93"/>
        <end position="109"/>
    </location>
</feature>
<accession>A0AAD6VL89</accession>
<evidence type="ECO:0000313" key="2">
    <source>
        <dbReference type="EMBL" id="KAJ7216301.1"/>
    </source>
</evidence>
<organism evidence="2 3">
    <name type="scientific">Mycena pura</name>
    <dbReference type="NCBI Taxonomy" id="153505"/>
    <lineage>
        <taxon>Eukaryota</taxon>
        <taxon>Fungi</taxon>
        <taxon>Dikarya</taxon>
        <taxon>Basidiomycota</taxon>
        <taxon>Agaricomycotina</taxon>
        <taxon>Agaricomycetes</taxon>
        <taxon>Agaricomycetidae</taxon>
        <taxon>Agaricales</taxon>
        <taxon>Marasmiineae</taxon>
        <taxon>Mycenaceae</taxon>
        <taxon>Mycena</taxon>
    </lineage>
</organism>
<proteinExistence type="predicted"/>
<protein>
    <submittedName>
        <fullName evidence="2">Uncharacterized protein</fullName>
    </submittedName>
</protein>
<dbReference type="EMBL" id="JARJCW010000015">
    <property type="protein sequence ID" value="KAJ7216301.1"/>
    <property type="molecule type" value="Genomic_DNA"/>
</dbReference>
<gene>
    <name evidence="2" type="ORF">GGX14DRAFT_391149</name>
</gene>